<keyword evidence="12" id="KW-0539">Nucleus</keyword>
<feature type="domain" description="Poly(A) polymerase central" evidence="14">
    <location>
        <begin position="137"/>
        <end position="174"/>
    </location>
</feature>
<dbReference type="EC" id="2.7.7.19" evidence="5"/>
<dbReference type="PANTHER" id="PTHR10682">
    <property type="entry name" value="POLY A POLYMERASE"/>
    <property type="match status" value="1"/>
</dbReference>
<evidence type="ECO:0000256" key="6">
    <source>
        <dbReference type="ARBA" id="ARBA00022664"/>
    </source>
</evidence>
<dbReference type="AlphaFoldDB" id="A0A0R3X1P2"/>
<comment type="subcellular location">
    <subcellularLocation>
        <location evidence="3">Nucleus</location>
    </subcellularLocation>
</comment>
<keyword evidence="6" id="KW-0507">mRNA processing</keyword>
<name>A0A0R3X1P2_HYDTA</name>
<organism evidence="16">
    <name type="scientific">Hydatigena taeniaeformis</name>
    <name type="common">Feline tapeworm</name>
    <name type="synonym">Taenia taeniaeformis</name>
    <dbReference type="NCBI Taxonomy" id="6205"/>
    <lineage>
        <taxon>Eukaryota</taxon>
        <taxon>Metazoa</taxon>
        <taxon>Spiralia</taxon>
        <taxon>Lophotrochozoa</taxon>
        <taxon>Platyhelminthes</taxon>
        <taxon>Cestoda</taxon>
        <taxon>Eucestoda</taxon>
        <taxon>Cyclophyllidea</taxon>
        <taxon>Taeniidae</taxon>
        <taxon>Hydatigera</taxon>
    </lineage>
</organism>
<evidence type="ECO:0000256" key="10">
    <source>
        <dbReference type="ARBA" id="ARBA00022840"/>
    </source>
</evidence>
<dbReference type="GO" id="GO:0005524">
    <property type="term" value="F:ATP binding"/>
    <property type="evidence" value="ECO:0007669"/>
    <property type="project" value="UniProtKB-KW"/>
</dbReference>
<keyword evidence="7" id="KW-0808">Transferase</keyword>
<evidence type="ECO:0000256" key="7">
    <source>
        <dbReference type="ARBA" id="ARBA00022679"/>
    </source>
</evidence>
<dbReference type="GO" id="GO:1990817">
    <property type="term" value="F:poly(A) RNA polymerase activity"/>
    <property type="evidence" value="ECO:0007669"/>
    <property type="project" value="UniProtKB-EC"/>
</dbReference>
<evidence type="ECO:0000256" key="12">
    <source>
        <dbReference type="ARBA" id="ARBA00023242"/>
    </source>
</evidence>
<keyword evidence="9" id="KW-0547">Nucleotide-binding</keyword>
<comment type="similarity">
    <text evidence="4">Belongs to the poly(A) polymerase family.</text>
</comment>
<dbReference type="InterPro" id="IPR048840">
    <property type="entry name" value="PolA_pol_NTPase"/>
</dbReference>
<accession>A0A0R3X1P2</accession>
<evidence type="ECO:0000256" key="1">
    <source>
        <dbReference type="ARBA" id="ARBA00001936"/>
    </source>
</evidence>
<evidence type="ECO:0000259" key="15">
    <source>
        <dbReference type="Pfam" id="PF20750"/>
    </source>
</evidence>
<dbReference type="Gene3D" id="3.30.70.590">
    <property type="entry name" value="Poly(A) polymerase predicted RNA binding domain"/>
    <property type="match status" value="1"/>
</dbReference>
<evidence type="ECO:0000259" key="14">
    <source>
        <dbReference type="Pfam" id="PF04928"/>
    </source>
</evidence>
<evidence type="ECO:0000256" key="13">
    <source>
        <dbReference type="ARBA" id="ARBA00048830"/>
    </source>
</evidence>
<evidence type="ECO:0000256" key="8">
    <source>
        <dbReference type="ARBA" id="ARBA00022723"/>
    </source>
</evidence>
<dbReference type="InterPro" id="IPR011068">
    <property type="entry name" value="NuclTrfase_I-like_C"/>
</dbReference>
<dbReference type="GO" id="GO:0046872">
    <property type="term" value="F:metal ion binding"/>
    <property type="evidence" value="ECO:0007669"/>
    <property type="project" value="UniProtKB-KW"/>
</dbReference>
<dbReference type="InterPro" id="IPR043519">
    <property type="entry name" value="NT_sf"/>
</dbReference>
<dbReference type="GO" id="GO:0003723">
    <property type="term" value="F:RNA binding"/>
    <property type="evidence" value="ECO:0007669"/>
    <property type="project" value="InterPro"/>
</dbReference>
<proteinExistence type="inferred from homology"/>
<dbReference type="Gene3D" id="3.30.460.10">
    <property type="entry name" value="Beta Polymerase, domain 2"/>
    <property type="match status" value="1"/>
</dbReference>
<reference evidence="16" key="1">
    <citation type="submission" date="2017-02" db="UniProtKB">
        <authorList>
            <consortium name="WormBaseParasite"/>
        </authorList>
    </citation>
    <scope>IDENTIFICATION</scope>
</reference>
<dbReference type="GO" id="GO:0005634">
    <property type="term" value="C:nucleus"/>
    <property type="evidence" value="ECO:0007669"/>
    <property type="project" value="UniProtKB-SubCell"/>
</dbReference>
<dbReference type="SUPFAM" id="SSF81301">
    <property type="entry name" value="Nucleotidyltransferase"/>
    <property type="match status" value="1"/>
</dbReference>
<dbReference type="Pfam" id="PF04928">
    <property type="entry name" value="PAP_central"/>
    <property type="match status" value="2"/>
</dbReference>
<keyword evidence="10" id="KW-0067">ATP-binding</keyword>
<comment type="cofactor">
    <cofactor evidence="2">
        <name>Mg(2+)</name>
        <dbReference type="ChEBI" id="CHEBI:18420"/>
    </cofactor>
</comment>
<evidence type="ECO:0000256" key="2">
    <source>
        <dbReference type="ARBA" id="ARBA00001946"/>
    </source>
</evidence>
<comment type="cofactor">
    <cofactor evidence="1">
        <name>Mn(2+)</name>
        <dbReference type="ChEBI" id="CHEBI:29035"/>
    </cofactor>
</comment>
<comment type="catalytic activity">
    <reaction evidence="13">
        <text>RNA(n) + ATP = RNA(n)-3'-adenine ribonucleotide + diphosphate</text>
        <dbReference type="Rhea" id="RHEA:11332"/>
        <dbReference type="Rhea" id="RHEA-COMP:14527"/>
        <dbReference type="Rhea" id="RHEA-COMP:17347"/>
        <dbReference type="ChEBI" id="CHEBI:30616"/>
        <dbReference type="ChEBI" id="CHEBI:33019"/>
        <dbReference type="ChEBI" id="CHEBI:140395"/>
        <dbReference type="ChEBI" id="CHEBI:173115"/>
        <dbReference type="EC" id="2.7.7.19"/>
    </reaction>
</comment>
<keyword evidence="8" id="KW-0479">Metal-binding</keyword>
<dbReference type="GO" id="GO:0031123">
    <property type="term" value="P:RNA 3'-end processing"/>
    <property type="evidence" value="ECO:0007669"/>
    <property type="project" value="InterPro"/>
</dbReference>
<evidence type="ECO:0000313" key="16">
    <source>
        <dbReference type="WBParaSite" id="TTAC_0000714601-mRNA-1"/>
    </source>
</evidence>
<evidence type="ECO:0000256" key="4">
    <source>
        <dbReference type="ARBA" id="ARBA00010912"/>
    </source>
</evidence>
<protein>
    <recommendedName>
        <fullName evidence="5">polynucleotide adenylyltransferase</fullName>
        <ecNumber evidence="5">2.7.7.19</ecNumber>
    </recommendedName>
</protein>
<dbReference type="GO" id="GO:0006397">
    <property type="term" value="P:mRNA processing"/>
    <property type="evidence" value="ECO:0007669"/>
    <property type="project" value="UniProtKB-KW"/>
</dbReference>
<evidence type="ECO:0000256" key="11">
    <source>
        <dbReference type="ARBA" id="ARBA00022842"/>
    </source>
</evidence>
<sequence length="490" mass="56167">LDKSPSKLPCDVLIQGSTSLGVSFKKSDLDAVLITPNFVYREDFFTSFAEVLRNNQNIQDLLVITDTFVPLIKMKFSGTSVDLIMSRYKFSYVPSPLNFDEDPELFYLDVDHYSVHGLSGLHLSQKIRDLVPSFPLFTDLLKVIKIWASRRLISDYVYGFPASVAWAVLCAYICMHTTRFSNGNYPYYGLLSPSINAQVGEDRYETVEGPLSHSYAANQPWKSVTPFNLIQILPRGGNSIDRNSRIRLTTLVKIFFAYFSNWVWPSPVMIAPIVVVPKLRLYSWDPRVDIQNGHEIMPIITPIFPHKNAAYTVRPSSRDIVVKELHRGFHLTKKIVEGSATWEDLFEPYDIRHDYRHFLKLELVADNFQELGRLGGLIDSRLRDLAGYLEEHQYIESVRITKASDLPKHFDIKIGPENLPGISECGREKCFNRAWLLGMKILRAAPLPNGTYPERIVDVTQCLQRFYINLQDRDPNTNFLAKLKSSYVSR</sequence>
<dbReference type="InterPro" id="IPR007012">
    <property type="entry name" value="PolA_pol_cen_dom"/>
</dbReference>
<keyword evidence="11" id="KW-0460">Magnesium</keyword>
<dbReference type="WBParaSite" id="TTAC_0000714601-mRNA-1">
    <property type="protein sequence ID" value="TTAC_0000714601-mRNA-1"/>
    <property type="gene ID" value="TTAC_0000714601"/>
</dbReference>
<dbReference type="SUPFAM" id="SSF55003">
    <property type="entry name" value="PAP/Archaeal CCA-adding enzyme, C-terminal domain"/>
    <property type="match status" value="1"/>
</dbReference>
<feature type="domain" description="Poly(A) polymerase nucleotidyltransferase" evidence="15">
    <location>
        <begin position="12"/>
        <end position="131"/>
    </location>
</feature>
<dbReference type="STRING" id="6205.A0A0R3X1P2"/>
<dbReference type="Gene3D" id="1.10.1410.10">
    <property type="match status" value="1"/>
</dbReference>
<dbReference type="CDD" id="cd05402">
    <property type="entry name" value="NT_PAP_TUTase"/>
    <property type="match status" value="1"/>
</dbReference>
<evidence type="ECO:0000256" key="5">
    <source>
        <dbReference type="ARBA" id="ARBA00012388"/>
    </source>
</evidence>
<dbReference type="Pfam" id="PF20750">
    <property type="entry name" value="PAP_NTPase"/>
    <property type="match status" value="1"/>
</dbReference>
<evidence type="ECO:0000256" key="9">
    <source>
        <dbReference type="ARBA" id="ARBA00022741"/>
    </source>
</evidence>
<dbReference type="SUPFAM" id="SSF81631">
    <property type="entry name" value="PAP/OAS1 substrate-binding domain"/>
    <property type="match status" value="1"/>
</dbReference>
<feature type="domain" description="Poly(A) polymerase central" evidence="14">
    <location>
        <begin position="249"/>
        <end position="347"/>
    </location>
</feature>
<evidence type="ECO:0000256" key="3">
    <source>
        <dbReference type="ARBA" id="ARBA00004123"/>
    </source>
</evidence>
<dbReference type="PANTHER" id="PTHR10682:SF10">
    <property type="entry name" value="POLYNUCLEOTIDE ADENYLYLTRANSFERASE"/>
    <property type="match status" value="1"/>
</dbReference>